<comment type="subcellular location">
    <subcellularLocation>
        <location evidence="1 7">Nucleus</location>
    </subcellularLocation>
</comment>
<dbReference type="PANTHER" id="PTHR11239:SF12">
    <property type="entry name" value="DNA-DIRECTED RNA POLYMERASE III SUBUNIT RPC10"/>
    <property type="match status" value="1"/>
</dbReference>
<comment type="similarity">
    <text evidence="7 9">Belongs to the archaeal rpoM/eukaryotic RPA12/RPB9/RPC11 RNA polymerase family.</text>
</comment>
<dbReference type="PIRSF" id="PIRSF005586">
    <property type="entry name" value="RNApol_RpoM"/>
    <property type="match status" value="1"/>
</dbReference>
<proteinExistence type="inferred from homology"/>
<evidence type="ECO:0000256" key="8">
    <source>
        <dbReference type="PROSITE-ProRule" id="PRU00472"/>
    </source>
</evidence>
<gene>
    <name evidence="11" type="ORF">ADUPG1_008056</name>
</gene>
<organism evidence="11 12">
    <name type="scientific">Aduncisulcus paluster</name>
    <dbReference type="NCBI Taxonomy" id="2918883"/>
    <lineage>
        <taxon>Eukaryota</taxon>
        <taxon>Metamonada</taxon>
        <taxon>Carpediemonas-like organisms</taxon>
        <taxon>Aduncisulcus</taxon>
    </lineage>
</organism>
<comment type="function">
    <text evidence="7">DNA-dependent RNA polymerase catalyzes the transcription of DNA into RNA using the four ribonucleoside triphosphates as substrates.</text>
</comment>
<accession>A0ABQ5KQJ8</accession>
<keyword evidence="5" id="KW-0862">Zinc</keyword>
<keyword evidence="12" id="KW-1185">Reference proteome</keyword>
<keyword evidence="7 9" id="KW-0804">Transcription</keyword>
<evidence type="ECO:0000256" key="5">
    <source>
        <dbReference type="ARBA" id="ARBA00022833"/>
    </source>
</evidence>
<protein>
    <recommendedName>
        <fullName evidence="7">DNA-directed RNA polymerase subunit</fullName>
    </recommendedName>
</protein>
<evidence type="ECO:0000256" key="4">
    <source>
        <dbReference type="ARBA" id="ARBA00022771"/>
    </source>
</evidence>
<dbReference type="InterPro" id="IPR001222">
    <property type="entry name" value="Znf_TFIIS"/>
</dbReference>
<evidence type="ECO:0000256" key="6">
    <source>
        <dbReference type="ARBA" id="ARBA00023242"/>
    </source>
</evidence>
<dbReference type="InterPro" id="IPR012164">
    <property type="entry name" value="Rpa12/Rpb9/Rpc10/TFS"/>
</dbReference>
<evidence type="ECO:0000256" key="2">
    <source>
        <dbReference type="ARBA" id="ARBA00022478"/>
    </source>
</evidence>
<dbReference type="CDD" id="cd10509">
    <property type="entry name" value="Zn-ribbon_RPC11"/>
    <property type="match status" value="1"/>
</dbReference>
<keyword evidence="6 7" id="KW-0539">Nucleus</keyword>
<dbReference type="SMART" id="SM00661">
    <property type="entry name" value="RPOL9"/>
    <property type="match status" value="1"/>
</dbReference>
<dbReference type="EMBL" id="BQXS01010862">
    <property type="protein sequence ID" value="GKT34763.1"/>
    <property type="molecule type" value="Genomic_DNA"/>
</dbReference>
<evidence type="ECO:0000259" key="10">
    <source>
        <dbReference type="PROSITE" id="PS51133"/>
    </source>
</evidence>
<evidence type="ECO:0000313" key="12">
    <source>
        <dbReference type="Proteomes" id="UP001057375"/>
    </source>
</evidence>
<dbReference type="GO" id="GO:0000428">
    <property type="term" value="C:DNA-directed RNA polymerase complex"/>
    <property type="evidence" value="ECO:0007669"/>
    <property type="project" value="UniProtKB-KW"/>
</dbReference>
<keyword evidence="3 9" id="KW-0479">Metal-binding</keyword>
<dbReference type="InterPro" id="IPR034014">
    <property type="entry name" value="Zn_ribbon_RPC11_C"/>
</dbReference>
<evidence type="ECO:0000256" key="1">
    <source>
        <dbReference type="ARBA" id="ARBA00004123"/>
    </source>
</evidence>
<keyword evidence="2 7" id="KW-0240">DNA-directed RNA polymerase</keyword>
<dbReference type="SUPFAM" id="SSF57783">
    <property type="entry name" value="Zinc beta-ribbon"/>
    <property type="match status" value="1"/>
</dbReference>
<dbReference type="Gene3D" id="2.20.25.10">
    <property type="match status" value="1"/>
</dbReference>
<evidence type="ECO:0000256" key="3">
    <source>
        <dbReference type="ARBA" id="ARBA00022723"/>
    </source>
</evidence>
<feature type="domain" description="TFIIS-type" evidence="10">
    <location>
        <begin position="63"/>
        <end position="103"/>
    </location>
</feature>
<evidence type="ECO:0000256" key="9">
    <source>
        <dbReference type="RuleBase" id="RU003474"/>
    </source>
</evidence>
<sequence>MLFCPFCGVCLLVDQEGMLKFFCPTCPYIFNVTRVFTKGVPLKKKVVDDVLGGDDAWKNVDSTKADCPSCGHDTAFYLTVQIRSADEPSTIFFRCAKCGHNWREG</sequence>
<comment type="caution">
    <text evidence="11">The sequence shown here is derived from an EMBL/GenBank/DDBJ whole genome shotgun (WGS) entry which is preliminary data.</text>
</comment>
<evidence type="ECO:0000256" key="7">
    <source>
        <dbReference type="PIRNR" id="PIRNR005586"/>
    </source>
</evidence>
<reference evidence="11" key="1">
    <citation type="submission" date="2022-03" db="EMBL/GenBank/DDBJ databases">
        <title>Draft genome sequence of Aduncisulcus paluster, a free-living microaerophilic Fornicata.</title>
        <authorList>
            <person name="Yuyama I."/>
            <person name="Kume K."/>
            <person name="Tamura T."/>
            <person name="Inagaki Y."/>
            <person name="Hashimoto T."/>
        </authorList>
    </citation>
    <scope>NUCLEOTIDE SEQUENCE</scope>
    <source>
        <strain evidence="11">NY0171</strain>
    </source>
</reference>
<dbReference type="InterPro" id="IPR001529">
    <property type="entry name" value="Zn_ribbon_RPB9"/>
</dbReference>
<dbReference type="PROSITE" id="PS00466">
    <property type="entry name" value="ZF_TFIIS_1"/>
    <property type="match status" value="1"/>
</dbReference>
<evidence type="ECO:0000313" key="11">
    <source>
        <dbReference type="EMBL" id="GKT34763.1"/>
    </source>
</evidence>
<dbReference type="PROSITE" id="PS51133">
    <property type="entry name" value="ZF_TFIIS_2"/>
    <property type="match status" value="1"/>
</dbReference>
<dbReference type="PANTHER" id="PTHR11239">
    <property type="entry name" value="DNA-DIRECTED RNA POLYMERASE"/>
    <property type="match status" value="1"/>
</dbReference>
<dbReference type="Proteomes" id="UP001057375">
    <property type="component" value="Unassembled WGS sequence"/>
</dbReference>
<dbReference type="SMART" id="SM00440">
    <property type="entry name" value="ZnF_C2C2"/>
    <property type="match status" value="1"/>
</dbReference>
<keyword evidence="4 8" id="KW-0863">Zinc-finger</keyword>
<dbReference type="Pfam" id="PF01096">
    <property type="entry name" value="Zn_ribbon_TFIIS"/>
    <property type="match status" value="1"/>
</dbReference>
<name>A0ABQ5KQJ8_9EUKA</name>